<dbReference type="AlphaFoldDB" id="A0AAE9XLP7"/>
<name>A0AAE9XLP7_9ENTE</name>
<feature type="coiled-coil region" evidence="1">
    <location>
        <begin position="4"/>
        <end position="31"/>
    </location>
</feature>
<dbReference type="GeneID" id="72384356"/>
<evidence type="ECO:0000313" key="3">
    <source>
        <dbReference type="Proteomes" id="UP001179600"/>
    </source>
</evidence>
<protein>
    <submittedName>
        <fullName evidence="2">Uncharacterized protein</fullName>
    </submittedName>
</protein>
<keyword evidence="1" id="KW-0175">Coiled coil</keyword>
<dbReference type="RefSeq" id="WP_023606153.1">
    <property type="nucleotide sequence ID" value="NZ_BKBT01000012.1"/>
</dbReference>
<evidence type="ECO:0000256" key="1">
    <source>
        <dbReference type="SAM" id="Coils"/>
    </source>
</evidence>
<dbReference type="EMBL" id="CP116507">
    <property type="protein sequence ID" value="WCG22253.1"/>
    <property type="molecule type" value="Genomic_DNA"/>
</dbReference>
<evidence type="ECO:0000313" key="2">
    <source>
        <dbReference type="EMBL" id="WCG22253.1"/>
    </source>
</evidence>
<sequence>MKTEKEINMLIVEAKKEVDRLEEQRHKDLGNSMNFIHNEIELQRTLAQIEAYEETLN</sequence>
<reference evidence="2" key="1">
    <citation type="submission" date="2023-01" db="EMBL/GenBank/DDBJ databases">
        <title>Oxazolidinone resistance genes in florfenicol resistant enterococci from beef cattle and veal calves at slaughter.</title>
        <authorList>
            <person name="Biggel M."/>
        </authorList>
    </citation>
    <scope>NUCLEOTIDE SEQUENCE</scope>
    <source>
        <strain evidence="2">K204-1</strain>
    </source>
</reference>
<dbReference type="Proteomes" id="UP001179600">
    <property type="component" value="Chromosome"/>
</dbReference>
<organism evidence="2 3">
    <name type="scientific">Vagococcus lutrae</name>
    <dbReference type="NCBI Taxonomy" id="81947"/>
    <lineage>
        <taxon>Bacteria</taxon>
        <taxon>Bacillati</taxon>
        <taxon>Bacillota</taxon>
        <taxon>Bacilli</taxon>
        <taxon>Lactobacillales</taxon>
        <taxon>Enterococcaceae</taxon>
        <taxon>Vagococcus</taxon>
    </lineage>
</organism>
<gene>
    <name evidence="2" type="ORF">PML95_07575</name>
</gene>
<accession>A0AAE9XLP7</accession>
<proteinExistence type="predicted"/>